<feature type="compositionally biased region" description="Basic and acidic residues" evidence="2">
    <location>
        <begin position="353"/>
        <end position="362"/>
    </location>
</feature>
<feature type="region of interest" description="Disordered" evidence="2">
    <location>
        <begin position="274"/>
        <end position="370"/>
    </location>
</feature>
<feature type="compositionally biased region" description="Basic and acidic residues" evidence="2">
    <location>
        <begin position="937"/>
        <end position="951"/>
    </location>
</feature>
<feature type="compositionally biased region" description="Acidic residues" evidence="2">
    <location>
        <begin position="997"/>
        <end position="1007"/>
    </location>
</feature>
<evidence type="ECO:0000256" key="1">
    <source>
        <dbReference type="SAM" id="Coils"/>
    </source>
</evidence>
<feature type="compositionally biased region" description="Polar residues" evidence="2">
    <location>
        <begin position="673"/>
        <end position="683"/>
    </location>
</feature>
<name>A0A9P4NXT1_9PEZI</name>
<gene>
    <name evidence="4" type="ORF">EJ08DRAFT_464976</name>
</gene>
<feature type="region of interest" description="Disordered" evidence="2">
    <location>
        <begin position="1"/>
        <end position="121"/>
    </location>
</feature>
<feature type="region of interest" description="Disordered" evidence="2">
    <location>
        <begin position="155"/>
        <end position="192"/>
    </location>
</feature>
<evidence type="ECO:0000313" key="4">
    <source>
        <dbReference type="EMBL" id="KAF2434379.1"/>
    </source>
</evidence>
<feature type="region of interest" description="Disordered" evidence="2">
    <location>
        <begin position="718"/>
        <end position="739"/>
    </location>
</feature>
<dbReference type="SMART" id="SM00292">
    <property type="entry name" value="BRCT"/>
    <property type="match status" value="1"/>
</dbReference>
<feature type="compositionally biased region" description="Basic and acidic residues" evidence="2">
    <location>
        <begin position="53"/>
        <end position="71"/>
    </location>
</feature>
<dbReference type="OrthoDB" id="3940884at2759"/>
<dbReference type="InterPro" id="IPR001357">
    <property type="entry name" value="BRCT_dom"/>
</dbReference>
<feature type="compositionally biased region" description="Polar residues" evidence="2">
    <location>
        <begin position="27"/>
        <end position="46"/>
    </location>
</feature>
<feature type="region of interest" description="Disordered" evidence="2">
    <location>
        <begin position="207"/>
        <end position="232"/>
    </location>
</feature>
<evidence type="ECO:0000313" key="5">
    <source>
        <dbReference type="Proteomes" id="UP000800235"/>
    </source>
</evidence>
<feature type="region of interest" description="Disordered" evidence="2">
    <location>
        <begin position="902"/>
        <end position="921"/>
    </location>
</feature>
<dbReference type="SUPFAM" id="SSF52113">
    <property type="entry name" value="BRCT domain"/>
    <property type="match status" value="1"/>
</dbReference>
<feature type="coiled-coil region" evidence="1">
    <location>
        <begin position="1286"/>
        <end position="1313"/>
    </location>
</feature>
<feature type="compositionally biased region" description="Polar residues" evidence="2">
    <location>
        <begin position="93"/>
        <end position="102"/>
    </location>
</feature>
<feature type="compositionally biased region" description="Basic residues" evidence="2">
    <location>
        <begin position="964"/>
        <end position="974"/>
    </location>
</feature>
<feature type="compositionally biased region" description="Basic residues" evidence="2">
    <location>
        <begin position="280"/>
        <end position="293"/>
    </location>
</feature>
<accession>A0A9P4NXT1</accession>
<feature type="compositionally biased region" description="Polar residues" evidence="2">
    <location>
        <begin position="1038"/>
        <end position="1047"/>
    </location>
</feature>
<dbReference type="Pfam" id="PF00533">
    <property type="entry name" value="BRCT"/>
    <property type="match status" value="1"/>
</dbReference>
<feature type="compositionally biased region" description="Polar residues" evidence="2">
    <location>
        <begin position="213"/>
        <end position="224"/>
    </location>
</feature>
<feature type="compositionally biased region" description="Basic and acidic residues" evidence="2">
    <location>
        <begin position="455"/>
        <end position="468"/>
    </location>
</feature>
<organism evidence="4 5">
    <name type="scientific">Tothia fuscella</name>
    <dbReference type="NCBI Taxonomy" id="1048955"/>
    <lineage>
        <taxon>Eukaryota</taxon>
        <taxon>Fungi</taxon>
        <taxon>Dikarya</taxon>
        <taxon>Ascomycota</taxon>
        <taxon>Pezizomycotina</taxon>
        <taxon>Dothideomycetes</taxon>
        <taxon>Pleosporomycetidae</taxon>
        <taxon>Venturiales</taxon>
        <taxon>Cylindrosympodiaceae</taxon>
        <taxon>Tothia</taxon>
    </lineage>
</organism>
<feature type="region of interest" description="Disordered" evidence="2">
    <location>
        <begin position="664"/>
        <end position="687"/>
    </location>
</feature>
<proteinExistence type="predicted"/>
<feature type="compositionally biased region" description="Polar residues" evidence="2">
    <location>
        <begin position="431"/>
        <end position="454"/>
    </location>
</feature>
<dbReference type="Proteomes" id="UP000800235">
    <property type="component" value="Unassembled WGS sequence"/>
</dbReference>
<keyword evidence="5" id="KW-1185">Reference proteome</keyword>
<dbReference type="InterPro" id="IPR036420">
    <property type="entry name" value="BRCT_dom_sf"/>
</dbReference>
<reference evidence="4" key="1">
    <citation type="journal article" date="2020" name="Stud. Mycol.">
        <title>101 Dothideomycetes genomes: a test case for predicting lifestyles and emergence of pathogens.</title>
        <authorList>
            <person name="Haridas S."/>
            <person name="Albert R."/>
            <person name="Binder M."/>
            <person name="Bloem J."/>
            <person name="Labutti K."/>
            <person name="Salamov A."/>
            <person name="Andreopoulos B."/>
            <person name="Baker S."/>
            <person name="Barry K."/>
            <person name="Bills G."/>
            <person name="Bluhm B."/>
            <person name="Cannon C."/>
            <person name="Castanera R."/>
            <person name="Culley D."/>
            <person name="Daum C."/>
            <person name="Ezra D."/>
            <person name="Gonzalez J."/>
            <person name="Henrissat B."/>
            <person name="Kuo A."/>
            <person name="Liang C."/>
            <person name="Lipzen A."/>
            <person name="Lutzoni F."/>
            <person name="Magnuson J."/>
            <person name="Mondo S."/>
            <person name="Nolan M."/>
            <person name="Ohm R."/>
            <person name="Pangilinan J."/>
            <person name="Park H.-J."/>
            <person name="Ramirez L."/>
            <person name="Alfaro M."/>
            <person name="Sun H."/>
            <person name="Tritt A."/>
            <person name="Yoshinaga Y."/>
            <person name="Zwiers L.-H."/>
            <person name="Turgeon B."/>
            <person name="Goodwin S."/>
            <person name="Spatafora J."/>
            <person name="Crous P."/>
            <person name="Grigoriev I."/>
        </authorList>
    </citation>
    <scope>NUCLEOTIDE SEQUENCE</scope>
    <source>
        <strain evidence="4">CBS 130266</strain>
    </source>
</reference>
<sequence>MATFIEDFRREDKKRYDYVPEVRQERLSQNSNRHTNYQKTAYLTDGSSEDNVSDPRADNHHHLNRNADRSGKGRPHRSMTPHAYPSASKLKTRQSSLTSNPQHHFHQDKEPMSSRPSQLASEHLLARHCYASEGETMHEIRAKRPGSPIEQQCYYSKQQKRRGHTTSTRPECIDLTSEDSSPAPKQFPGRHSFGDGPVEFRNSISAGSDDIAATSSRIRQSSRPLDSKEVLNRSERAHAGMVNGRQHHKLNHVSGKGYQRSRYEVENVEMEGLDNDYRRASSHSRNRGSHGSKRPQQALGFLSDGQSSKQRTSTLPFYEDEFGDSENDDNSGNMTHETSSRVDSPIRNSKTYGEVKPDEHGRSHGIGSTNVNEWVASQQMLPSTERAPPKIQQANNALAKSKAEVILSIRAMAEAARARNRDLTKLPPSPATTSSQGTLHSSPSPIAYHQQSLSARKDGRSRQAENGKAENASAQQKHFNAYDPPMGMLRSHPRPAPSRVPSAIMVSSESEAEASEDESPRSVKVSAGDIQLDEPAPVDHHTGQNADSPAQSNPISDVAPADKCLEGFHFTSAGQLPCLDRNEIKALVVKYGGSWHSSITNKTTHVVVGKVPAQKIASIQARNIDTLDESGFFEMIETFSSGRITTAELHMATEYYANVKPKLSQKGAFRPPSGSSTEVQSSKAVADPRVLSSEMKQNGTTEATPTIQKERVINTDTKVNDKSNQPPVLAKPSSMSQSTPTAINIDAELRQQELKNAELEAQTAAVKAKLIEHDPELQETRRQEEELAQKLRESELTLQMEKAKVAQIEESKRRQAKLEAEKRALDAQHEKFLQQETVRLAEEEKKKAEEASKKAELERLKKKEFEEAKAKRQQQQLELRKQQAELKFKKAQQEAVNVAQMPPWADTLQKPRSKSIGLGEKDLKEISKVAKASKKSQAQEERKQKLDEELAKYPMQENVQAAKILKRPTPRKRKSDTQKRHTTSPPNGQIVGPFVETESESNPESDQETLFVSEEKEPALTPAPQATPRSKPKKKIAPTTTSVQSIIQPAPAQPRPTTGGKYINPEALRAYIETLSDEEVSVYEEEPEVEAAPIERERECSPMTTEDCYHWVYQVKRRNWQAHEIEDEAEWIVSGSKICYTSLQQANTEAGLEVQRYREGLALGPEALQYIYNSFNQDMAEYYVQQPTGSVRVKVDRFLRNRLSKQLPPSKAGWIRKTGWDIMLKTVTKTTIAAEDVCFDEDDVTVDEKVEVVDGVFTIMDEANREAGAYVLEMTTKKDSNRIDDIQQRSEQEKNISATLNALEREKDIFRAEWNLTFEEEEKIIETTMEVYVQQRLIKGPRNI</sequence>
<protein>
    <recommendedName>
        <fullName evidence="3">BRCT domain-containing protein</fullName>
    </recommendedName>
</protein>
<dbReference type="EMBL" id="MU007016">
    <property type="protein sequence ID" value="KAF2434379.1"/>
    <property type="molecule type" value="Genomic_DNA"/>
</dbReference>
<feature type="region of interest" description="Disordered" evidence="2">
    <location>
        <begin position="928"/>
        <end position="1060"/>
    </location>
</feature>
<dbReference type="PROSITE" id="PS50172">
    <property type="entry name" value="BRCT"/>
    <property type="match status" value="1"/>
</dbReference>
<feature type="compositionally biased region" description="Acidic residues" evidence="2">
    <location>
        <begin position="318"/>
        <end position="329"/>
    </location>
</feature>
<feature type="compositionally biased region" description="Basic and acidic residues" evidence="2">
    <location>
        <begin position="1"/>
        <end position="26"/>
    </location>
</feature>
<comment type="caution">
    <text evidence="4">The sequence shown here is derived from an EMBL/GenBank/DDBJ whole genome shotgun (WGS) entry which is preliminary data.</text>
</comment>
<feature type="compositionally biased region" description="Polar residues" evidence="2">
    <location>
        <begin position="543"/>
        <end position="555"/>
    </location>
</feature>
<keyword evidence="1" id="KW-0175">Coiled coil</keyword>
<feature type="compositionally biased region" description="Polar residues" evidence="2">
    <location>
        <begin position="304"/>
        <end position="315"/>
    </location>
</feature>
<feature type="coiled-coil region" evidence="1">
    <location>
        <begin position="742"/>
        <end position="901"/>
    </location>
</feature>
<evidence type="ECO:0000256" key="2">
    <source>
        <dbReference type="SAM" id="MobiDB-lite"/>
    </source>
</evidence>
<feature type="domain" description="BRCT" evidence="3">
    <location>
        <begin position="560"/>
        <end position="637"/>
    </location>
</feature>
<dbReference type="Gene3D" id="3.40.50.10190">
    <property type="entry name" value="BRCT domain"/>
    <property type="match status" value="1"/>
</dbReference>
<evidence type="ECO:0000259" key="3">
    <source>
        <dbReference type="PROSITE" id="PS50172"/>
    </source>
</evidence>
<feature type="region of interest" description="Disordered" evidence="2">
    <location>
        <begin position="419"/>
        <end position="558"/>
    </location>
</feature>